<organism evidence="2 3">
    <name type="scientific">Crepidotus variabilis</name>
    <dbReference type="NCBI Taxonomy" id="179855"/>
    <lineage>
        <taxon>Eukaryota</taxon>
        <taxon>Fungi</taxon>
        <taxon>Dikarya</taxon>
        <taxon>Basidiomycota</taxon>
        <taxon>Agaricomycotina</taxon>
        <taxon>Agaricomycetes</taxon>
        <taxon>Agaricomycetidae</taxon>
        <taxon>Agaricales</taxon>
        <taxon>Agaricineae</taxon>
        <taxon>Crepidotaceae</taxon>
        <taxon>Crepidotus</taxon>
    </lineage>
</organism>
<protein>
    <submittedName>
        <fullName evidence="2">PLC-like phosphodiesterase</fullName>
    </submittedName>
</protein>
<sequence length="364" mass="40013">MSSYLSLLPDRLPMSSVALPGTHDTMARYGWPISQCQNVSLAGQLRAGIRVIDIRLAVIPPPIRSARTSTLTAAPNQRLVAYHGIYPQQTPFDDILNDVYQFLSTPPAQRETIVMSIKQEDGQITPAAYFATAIRQAITNGSGGWNEGAPSQPGVNRGMWFLENRIPTLGEVRGKVVLLSRFGGDGSAWPEGFEGIGIHPTTWPDSRKEGFEWELKGTRVRTHDWYAIPTFMSIPEKMQRGTANLLPPQPLTQPLLPITFFSAASFPLSLPPVIAKGFGMPKLGFGIEGVNSRLGKWLLDQIGGISPPTIANEGAKPNHQDVKEEPRIRGWSFLDYFADPEEGQVVPLLVECNFLGRKAGEEGW</sequence>
<dbReference type="InterPro" id="IPR017946">
    <property type="entry name" value="PLC-like_Pdiesterase_TIM-brl"/>
</dbReference>
<evidence type="ECO:0000259" key="1">
    <source>
        <dbReference type="SMART" id="SM00148"/>
    </source>
</evidence>
<evidence type="ECO:0000313" key="2">
    <source>
        <dbReference type="EMBL" id="KAF9533576.1"/>
    </source>
</evidence>
<name>A0A9P6EPG5_9AGAR</name>
<proteinExistence type="predicted"/>
<dbReference type="EMBL" id="MU157828">
    <property type="protein sequence ID" value="KAF9533576.1"/>
    <property type="molecule type" value="Genomic_DNA"/>
</dbReference>
<dbReference type="PROSITE" id="PS50007">
    <property type="entry name" value="PIPLC_X_DOMAIN"/>
    <property type="match status" value="1"/>
</dbReference>
<reference evidence="2" key="1">
    <citation type="submission" date="2020-11" db="EMBL/GenBank/DDBJ databases">
        <authorList>
            <consortium name="DOE Joint Genome Institute"/>
            <person name="Ahrendt S."/>
            <person name="Riley R."/>
            <person name="Andreopoulos W."/>
            <person name="Labutti K."/>
            <person name="Pangilinan J."/>
            <person name="Ruiz-Duenas F.J."/>
            <person name="Barrasa J.M."/>
            <person name="Sanchez-Garcia M."/>
            <person name="Camarero S."/>
            <person name="Miyauchi S."/>
            <person name="Serrano A."/>
            <person name="Linde D."/>
            <person name="Babiker R."/>
            <person name="Drula E."/>
            <person name="Ayuso-Fernandez I."/>
            <person name="Pacheco R."/>
            <person name="Padilla G."/>
            <person name="Ferreira P."/>
            <person name="Barriuso J."/>
            <person name="Kellner H."/>
            <person name="Castanera R."/>
            <person name="Alfaro M."/>
            <person name="Ramirez L."/>
            <person name="Pisabarro A.G."/>
            <person name="Kuo A."/>
            <person name="Tritt A."/>
            <person name="Lipzen A."/>
            <person name="He G."/>
            <person name="Yan M."/>
            <person name="Ng V."/>
            <person name="Cullen D."/>
            <person name="Martin F."/>
            <person name="Rosso M.-N."/>
            <person name="Henrissat B."/>
            <person name="Hibbett D."/>
            <person name="Martinez A.T."/>
            <person name="Grigoriev I.V."/>
        </authorList>
    </citation>
    <scope>NUCLEOTIDE SEQUENCE</scope>
    <source>
        <strain evidence="2">CBS 506.95</strain>
    </source>
</reference>
<comment type="caution">
    <text evidence="2">The sequence shown here is derived from an EMBL/GenBank/DDBJ whole genome shotgun (WGS) entry which is preliminary data.</text>
</comment>
<feature type="domain" description="Phosphatidylinositol-specific phospholipase C X" evidence="1">
    <location>
        <begin position="10"/>
        <end position="181"/>
    </location>
</feature>
<gene>
    <name evidence="2" type="ORF">CPB83DRAFT_757499</name>
</gene>
<dbReference type="PANTHER" id="PTHR13593">
    <property type="match status" value="1"/>
</dbReference>
<dbReference type="SMART" id="SM00148">
    <property type="entry name" value="PLCXc"/>
    <property type="match status" value="1"/>
</dbReference>
<dbReference type="GO" id="GO:0006629">
    <property type="term" value="P:lipid metabolic process"/>
    <property type="evidence" value="ECO:0007669"/>
    <property type="project" value="InterPro"/>
</dbReference>
<dbReference type="AlphaFoldDB" id="A0A9P6EPG5"/>
<evidence type="ECO:0000313" key="3">
    <source>
        <dbReference type="Proteomes" id="UP000807306"/>
    </source>
</evidence>
<keyword evidence="3" id="KW-1185">Reference proteome</keyword>
<dbReference type="Gene3D" id="3.20.20.190">
    <property type="entry name" value="Phosphatidylinositol (PI) phosphodiesterase"/>
    <property type="match status" value="1"/>
</dbReference>
<dbReference type="InterPro" id="IPR000909">
    <property type="entry name" value="PLipase_C_PInositol-sp_X_dom"/>
</dbReference>
<accession>A0A9P6EPG5</accession>
<dbReference type="GO" id="GO:0008081">
    <property type="term" value="F:phosphoric diester hydrolase activity"/>
    <property type="evidence" value="ECO:0007669"/>
    <property type="project" value="InterPro"/>
</dbReference>
<dbReference type="InterPro" id="IPR051057">
    <property type="entry name" value="PI-PLC_domain"/>
</dbReference>
<dbReference type="PANTHER" id="PTHR13593:SF148">
    <property type="entry name" value="PHOSPHATIDYLINOSITOL-SPECIFIC PHOSPHOLIPASE C X DOMAIN-CONTAINING PROTEIN"/>
    <property type="match status" value="1"/>
</dbReference>
<dbReference type="OrthoDB" id="1046782at2759"/>
<dbReference type="SUPFAM" id="SSF51695">
    <property type="entry name" value="PLC-like phosphodiesterases"/>
    <property type="match status" value="1"/>
</dbReference>
<dbReference type="Proteomes" id="UP000807306">
    <property type="component" value="Unassembled WGS sequence"/>
</dbReference>